<dbReference type="OrthoDB" id="252033at2759"/>
<keyword evidence="4" id="KW-0723">Serine/threonine-protein kinase</keyword>
<evidence type="ECO:0000256" key="5">
    <source>
        <dbReference type="ARBA" id="ARBA00022679"/>
    </source>
</evidence>
<name>A0A422NSD8_9TRYP</name>
<evidence type="ECO:0000256" key="11">
    <source>
        <dbReference type="ARBA" id="ARBA00047899"/>
    </source>
</evidence>
<dbReference type="RefSeq" id="XP_029225836.1">
    <property type="nucleotide sequence ID" value="XM_029374054.1"/>
</dbReference>
<feature type="compositionally biased region" description="Basic and acidic residues" evidence="14">
    <location>
        <begin position="647"/>
        <end position="659"/>
    </location>
</feature>
<dbReference type="Proteomes" id="UP000284403">
    <property type="component" value="Unassembled WGS sequence"/>
</dbReference>
<feature type="compositionally biased region" description="Basic and acidic residues" evidence="14">
    <location>
        <begin position="452"/>
        <end position="472"/>
    </location>
</feature>
<evidence type="ECO:0000313" key="17">
    <source>
        <dbReference type="Proteomes" id="UP000284403"/>
    </source>
</evidence>
<dbReference type="GeneID" id="40320798"/>
<dbReference type="EMBL" id="MKKU01000538">
    <property type="protein sequence ID" value="RNF08361.1"/>
    <property type="molecule type" value="Genomic_DNA"/>
</dbReference>
<evidence type="ECO:0000256" key="9">
    <source>
        <dbReference type="ARBA" id="ARBA00022840"/>
    </source>
</evidence>
<gene>
    <name evidence="16" type="ORF">Tco025E_07187</name>
</gene>
<dbReference type="SMART" id="SM00220">
    <property type="entry name" value="S_TKc"/>
    <property type="match status" value="1"/>
</dbReference>
<dbReference type="PROSITE" id="PS50011">
    <property type="entry name" value="PROTEIN_KINASE_DOM"/>
    <property type="match status" value="1"/>
</dbReference>
<keyword evidence="10" id="KW-0460">Magnesium</keyword>
<feature type="binding site" evidence="13">
    <location>
        <position position="58"/>
    </location>
    <ligand>
        <name>ATP</name>
        <dbReference type="ChEBI" id="CHEBI:30616"/>
    </ligand>
</feature>
<evidence type="ECO:0000256" key="2">
    <source>
        <dbReference type="ARBA" id="ARBA00010886"/>
    </source>
</evidence>
<evidence type="ECO:0000256" key="10">
    <source>
        <dbReference type="ARBA" id="ARBA00022842"/>
    </source>
</evidence>
<evidence type="ECO:0000313" key="16">
    <source>
        <dbReference type="EMBL" id="RNF08361.1"/>
    </source>
</evidence>
<dbReference type="InterPro" id="IPR017441">
    <property type="entry name" value="Protein_kinase_ATP_BS"/>
</dbReference>
<dbReference type="FunFam" id="3.30.200.20:FF:000097">
    <property type="entry name" value="Probable serine/threonine-protein kinase nek1"/>
    <property type="match status" value="1"/>
</dbReference>
<keyword evidence="7 13" id="KW-0547">Nucleotide-binding</keyword>
<evidence type="ECO:0000256" key="7">
    <source>
        <dbReference type="ARBA" id="ARBA00022741"/>
    </source>
</evidence>
<dbReference type="InterPro" id="IPR001245">
    <property type="entry name" value="Ser-Thr/Tyr_kinase_cat_dom"/>
</dbReference>
<dbReference type="GO" id="GO:0005524">
    <property type="term" value="F:ATP binding"/>
    <property type="evidence" value="ECO:0007669"/>
    <property type="project" value="UniProtKB-UniRule"/>
</dbReference>
<dbReference type="GO" id="GO:0004674">
    <property type="term" value="F:protein serine/threonine kinase activity"/>
    <property type="evidence" value="ECO:0007669"/>
    <property type="project" value="UniProtKB-KW"/>
</dbReference>
<feature type="compositionally biased region" description="Low complexity" evidence="14">
    <location>
        <begin position="821"/>
        <end position="834"/>
    </location>
</feature>
<dbReference type="PRINTS" id="PR00109">
    <property type="entry name" value="TYRKINASE"/>
</dbReference>
<keyword evidence="17" id="KW-1185">Reference proteome</keyword>
<feature type="region of interest" description="Disordered" evidence="14">
    <location>
        <begin position="904"/>
        <end position="965"/>
    </location>
</feature>
<dbReference type="SUPFAM" id="SSF51316">
    <property type="entry name" value="Mss4-like"/>
    <property type="match status" value="1"/>
</dbReference>
<keyword evidence="5 16" id="KW-0808">Transferase</keyword>
<comment type="catalytic activity">
    <reaction evidence="12">
        <text>L-seryl-[protein] + ATP = O-phospho-L-seryl-[protein] + ADP + H(+)</text>
        <dbReference type="Rhea" id="RHEA:17989"/>
        <dbReference type="Rhea" id="RHEA-COMP:9863"/>
        <dbReference type="Rhea" id="RHEA-COMP:11604"/>
        <dbReference type="ChEBI" id="CHEBI:15378"/>
        <dbReference type="ChEBI" id="CHEBI:29999"/>
        <dbReference type="ChEBI" id="CHEBI:30616"/>
        <dbReference type="ChEBI" id="CHEBI:83421"/>
        <dbReference type="ChEBI" id="CHEBI:456216"/>
        <dbReference type="EC" id="2.7.11.1"/>
    </reaction>
</comment>
<dbReference type="InterPro" id="IPR011009">
    <property type="entry name" value="Kinase-like_dom_sf"/>
</dbReference>
<dbReference type="InterPro" id="IPR011057">
    <property type="entry name" value="Mss4-like_sf"/>
</dbReference>
<dbReference type="Gene3D" id="1.10.510.10">
    <property type="entry name" value="Transferase(Phosphotransferase) domain 1"/>
    <property type="match status" value="1"/>
</dbReference>
<dbReference type="PROSITE" id="PS00107">
    <property type="entry name" value="PROTEIN_KINASE_ATP"/>
    <property type="match status" value="1"/>
</dbReference>
<dbReference type="InterPro" id="IPR051131">
    <property type="entry name" value="NEK_Ser/Thr_kinase_NIMA"/>
</dbReference>
<feature type="domain" description="Protein kinase" evidence="15">
    <location>
        <begin position="29"/>
        <end position="293"/>
    </location>
</feature>
<feature type="region of interest" description="Disordered" evidence="14">
    <location>
        <begin position="556"/>
        <end position="667"/>
    </location>
</feature>
<organism evidence="16 17">
    <name type="scientific">Trypanosoma conorhini</name>
    <dbReference type="NCBI Taxonomy" id="83891"/>
    <lineage>
        <taxon>Eukaryota</taxon>
        <taxon>Discoba</taxon>
        <taxon>Euglenozoa</taxon>
        <taxon>Kinetoplastea</taxon>
        <taxon>Metakinetoplastina</taxon>
        <taxon>Trypanosomatida</taxon>
        <taxon>Trypanosomatidae</taxon>
        <taxon>Trypanosoma</taxon>
    </lineage>
</organism>
<keyword evidence="8" id="KW-0418">Kinase</keyword>
<feature type="compositionally biased region" description="Low complexity" evidence="14">
    <location>
        <begin position="925"/>
        <end position="937"/>
    </location>
</feature>
<evidence type="ECO:0000256" key="8">
    <source>
        <dbReference type="ARBA" id="ARBA00022777"/>
    </source>
</evidence>
<dbReference type="PANTHER" id="PTHR44899:SF3">
    <property type="entry name" value="SERINE_THREONINE-PROTEIN KINASE NEK1"/>
    <property type="match status" value="1"/>
</dbReference>
<evidence type="ECO:0000259" key="15">
    <source>
        <dbReference type="PROSITE" id="PS50011"/>
    </source>
</evidence>
<dbReference type="PROSITE" id="PS00108">
    <property type="entry name" value="PROTEIN_KINASE_ST"/>
    <property type="match status" value="1"/>
</dbReference>
<evidence type="ECO:0000256" key="14">
    <source>
        <dbReference type="SAM" id="MobiDB-lite"/>
    </source>
</evidence>
<dbReference type="SUPFAM" id="SSF56112">
    <property type="entry name" value="Protein kinase-like (PK-like)"/>
    <property type="match status" value="1"/>
</dbReference>
<feature type="region of interest" description="Disordered" evidence="14">
    <location>
        <begin position="446"/>
        <end position="533"/>
    </location>
</feature>
<dbReference type="PANTHER" id="PTHR44899">
    <property type="entry name" value="CAMK FAMILY PROTEIN KINASE"/>
    <property type="match status" value="1"/>
</dbReference>
<proteinExistence type="inferred from homology"/>
<evidence type="ECO:0000256" key="13">
    <source>
        <dbReference type="PROSITE-ProRule" id="PRU10141"/>
    </source>
</evidence>
<comment type="caution">
    <text evidence="16">The sequence shown here is derived from an EMBL/GenBank/DDBJ whole genome shotgun (WGS) entry which is preliminary data.</text>
</comment>
<dbReference type="EC" id="2.7.11.1" evidence="3"/>
<evidence type="ECO:0000256" key="1">
    <source>
        <dbReference type="ARBA" id="ARBA00001946"/>
    </source>
</evidence>
<dbReference type="Pfam" id="PF00069">
    <property type="entry name" value="Pkinase"/>
    <property type="match status" value="1"/>
</dbReference>
<accession>A0A422NSD8</accession>
<protein>
    <recommendedName>
        <fullName evidence="3">non-specific serine/threonine protein kinase</fullName>
        <ecNumber evidence="3">2.7.11.1</ecNumber>
    </recommendedName>
</protein>
<keyword evidence="9 13" id="KW-0067">ATP-binding</keyword>
<dbReference type="InterPro" id="IPR008271">
    <property type="entry name" value="Ser/Thr_kinase_AS"/>
</dbReference>
<reference evidence="16 17" key="1">
    <citation type="journal article" date="2018" name="BMC Genomics">
        <title>Genomic comparison of Trypanosoma conorhini and Trypanosoma rangeli to Trypanosoma cruzi strains of high and low virulence.</title>
        <authorList>
            <person name="Bradwell K.R."/>
            <person name="Koparde V.N."/>
            <person name="Matveyev A.V."/>
            <person name="Serrano M.G."/>
            <person name="Alves J.M."/>
            <person name="Parikh H."/>
            <person name="Huang B."/>
            <person name="Lee V."/>
            <person name="Espinosa-Alvarez O."/>
            <person name="Ortiz P.A."/>
            <person name="Costa-Martins A.G."/>
            <person name="Teixeira M.M."/>
            <person name="Buck G.A."/>
        </authorList>
    </citation>
    <scope>NUCLEOTIDE SEQUENCE [LARGE SCALE GENOMIC DNA]</scope>
    <source>
        <strain evidence="16 17">025E</strain>
    </source>
</reference>
<feature type="region of interest" description="Disordered" evidence="14">
    <location>
        <begin position="320"/>
        <end position="354"/>
    </location>
</feature>
<comment type="similarity">
    <text evidence="2">Belongs to the protein kinase superfamily. NEK Ser/Thr protein kinase family. NIMA subfamily.</text>
</comment>
<dbReference type="FunFam" id="1.10.510.10:FF:000172">
    <property type="entry name" value="serine/threonine-protein kinase Nek1 isoform X1"/>
    <property type="match status" value="1"/>
</dbReference>
<evidence type="ECO:0000256" key="3">
    <source>
        <dbReference type="ARBA" id="ARBA00012513"/>
    </source>
</evidence>
<evidence type="ECO:0000256" key="12">
    <source>
        <dbReference type="ARBA" id="ARBA00048679"/>
    </source>
</evidence>
<evidence type="ECO:0000256" key="4">
    <source>
        <dbReference type="ARBA" id="ARBA00022527"/>
    </source>
</evidence>
<keyword evidence="6" id="KW-0479">Metal-binding</keyword>
<evidence type="ECO:0000256" key="6">
    <source>
        <dbReference type="ARBA" id="ARBA00022723"/>
    </source>
</evidence>
<feature type="region of interest" description="Disordered" evidence="14">
    <location>
        <begin position="796"/>
        <end position="842"/>
    </location>
</feature>
<dbReference type="GO" id="GO:0046872">
    <property type="term" value="F:metal ion binding"/>
    <property type="evidence" value="ECO:0007669"/>
    <property type="project" value="UniProtKB-KW"/>
</dbReference>
<dbReference type="InterPro" id="IPR000719">
    <property type="entry name" value="Prot_kinase_dom"/>
</dbReference>
<comment type="catalytic activity">
    <reaction evidence="11">
        <text>L-threonyl-[protein] + ATP = O-phospho-L-threonyl-[protein] + ADP + H(+)</text>
        <dbReference type="Rhea" id="RHEA:46608"/>
        <dbReference type="Rhea" id="RHEA-COMP:11060"/>
        <dbReference type="Rhea" id="RHEA-COMP:11605"/>
        <dbReference type="ChEBI" id="CHEBI:15378"/>
        <dbReference type="ChEBI" id="CHEBI:30013"/>
        <dbReference type="ChEBI" id="CHEBI:30616"/>
        <dbReference type="ChEBI" id="CHEBI:61977"/>
        <dbReference type="ChEBI" id="CHEBI:456216"/>
        <dbReference type="EC" id="2.7.11.1"/>
    </reaction>
</comment>
<comment type="cofactor">
    <cofactor evidence="1">
        <name>Mg(2+)</name>
        <dbReference type="ChEBI" id="CHEBI:18420"/>
    </cofactor>
</comment>
<dbReference type="AlphaFoldDB" id="A0A422NSD8"/>
<dbReference type="CDD" id="cd08215">
    <property type="entry name" value="STKc_Nek"/>
    <property type="match status" value="1"/>
</dbReference>
<sequence>MNAVDELNLRLGIGPSRPRLPITLQRSGYSAVRQLGKGSFGNAYLVFHAARQQLYVVKHVNMANMTTRQRRDAHQEIVVLQQLEYPNIIRYVEFCEEHPHLYIVMEYADGGDVYTHLKNLKSSVWALGGGGGGLTEEQVISLFVQTTMAVKYMHDRRLLHRDIKSQNVFLTKNHVVKLGDFGISTVLMSTVAMAQTMCGTPCYFSPELCEGKPYNNKSDVWALGVLLYELCTTGRLPFEATTMNRLMGDICHKDPCRIPASFSDELWELVLWMLKKDPRQRPDAGQILRSPVLLRAIPNIIKKLSAADGRSEDEYRRVLSGAATPPPPIRPAMELHPQARKEPGAEKPSPSGASAEVAVAAAAAAAGRVGLAPKRNAESPFRRGNAYDLANDHLGGVLGELAKQRQQRQLLQKQREDEEALKRVLPANQPILGDAFKYIPALLRGKQNHNQNDGDKDDATGKANNNKDEKDYYNGIRNYNALGRNTPTKERNAPARAAPHPPEGGGSGNWKKESHVPPVDANAAGGPQRKPINSLPLHDLFLIYDENKKRIVNEREQRGRAVRKPMNYQPAGVSPYRGRPAVAEHNAAGGEPTPSFPPALPHRPIYDNATASPSAIPTAEEKPIPTPTAAAPPLASLEGPHQPRSTTEARDDAEDKHDNTPAANEPKGDLALVLQEMTNHLESVLSSVALTDNNYEASGVKGAPWTNSLAAASPSAGVDRADTPPCPTSELNLDDVGQEFSDAMGTTLNVQDLQRQPNKTPISQEELDGRAAGEHVSLCISRYDAVWPPRGAPAAPARIAGPLSDRGSAKPGESPSTPDDGAAQGAEAAPAATAGEEEREEAPLFTGGCLCDGVRFTGLASTIFGSFVCNCVVCSRFSGAMMGVEWLHLPDVPFEGLFAEASPAATSVSPPPLRPTMTPTEEVPAGAGKSAAQALAKPISPSARKQDAVTGSNADSAEAGGNDNAGKVRLPELLKKFTLEVPMVDDEGVDGTGVYVVYFCGRCGSTIGMDHGDIAGGIIAKAVLSDASLATLESFQQTMPPGTDEAHIPRKD</sequence>